<sequence>MFLNVVAGAGRFARVSGEVSCVVRRSFSKRNKENVYLPYGPIREHIERYEPDPLKFKTLEQRLSEIRLQESPEKRINIGLPGNPRMVVSRKERLDRLERRRQETKAGPVIESPLQGPTKQILLREWMRSSGPEQLLTIGEHYGIFRDLFGAEYFFYPRVPLQVEYGSAAENEEGVDVVNPVHFGNYLKPRDVTSAPEVSIVDADPDSLWCLVMSTPDGHFTEDNKEYLHYLVGNIKGADFSTGDVICPYLGAFPPKGAGFYRYVFMLYKQDAEIDFSKYRVSEKRVDLKERTFSTLDFYADLQEKMTPASFAFFQSNYDRSVRKMFEETLEMREPIFDYNFPPPNLRPQVRYPIQYAFNYYLDRYKHPQQINKEVLLLRLKTLHPFEGEPTPLKFPLAHKRPWNLASWVKQDLAERALKEGKYKDL</sequence>
<evidence type="ECO:0000256" key="7">
    <source>
        <dbReference type="ARBA" id="ARBA00038016"/>
    </source>
</evidence>
<gene>
    <name evidence="10" type="ORF">NMOB1V02_LOCUS1111</name>
</gene>
<comment type="similarity">
    <text evidence="7">Belongs to the phosphatidylethanolamine-binding protein family. Mitochondrion-specific ribosomal protein mL38 subfamily.</text>
</comment>
<keyword evidence="3" id="KW-0689">Ribosomal protein</keyword>
<dbReference type="Gene3D" id="3.90.280.10">
    <property type="entry name" value="PEBP-like"/>
    <property type="match status" value="1"/>
</dbReference>
<evidence type="ECO:0000256" key="4">
    <source>
        <dbReference type="ARBA" id="ARBA00023054"/>
    </source>
</evidence>
<dbReference type="AlphaFoldDB" id="A0A7R9BFW6"/>
<keyword evidence="11" id="KW-1185">Reference proteome</keyword>
<dbReference type="EMBL" id="OA882144">
    <property type="protein sequence ID" value="CAD7273212.1"/>
    <property type="molecule type" value="Genomic_DNA"/>
</dbReference>
<evidence type="ECO:0000256" key="3">
    <source>
        <dbReference type="ARBA" id="ARBA00022980"/>
    </source>
</evidence>
<evidence type="ECO:0000313" key="11">
    <source>
        <dbReference type="Proteomes" id="UP000678499"/>
    </source>
</evidence>
<evidence type="ECO:0000256" key="8">
    <source>
        <dbReference type="ARBA" id="ARBA00039444"/>
    </source>
</evidence>
<dbReference type="PANTHER" id="PTHR11362:SF133">
    <property type="entry name" value="LARGE RIBOSOMAL SUBUNIT PROTEIN ML38"/>
    <property type="match status" value="1"/>
</dbReference>
<keyword evidence="6" id="KW-0687">Ribonucleoprotein</keyword>
<evidence type="ECO:0000256" key="2">
    <source>
        <dbReference type="ARBA" id="ARBA00022946"/>
    </source>
</evidence>
<dbReference type="InterPro" id="IPR008914">
    <property type="entry name" value="PEBP"/>
</dbReference>
<name>A0A7R9BFW6_9CRUS</name>
<dbReference type="PANTHER" id="PTHR11362">
    <property type="entry name" value="PHOSPHATIDYLETHANOLAMINE-BINDING PROTEIN"/>
    <property type="match status" value="1"/>
</dbReference>
<evidence type="ECO:0000256" key="5">
    <source>
        <dbReference type="ARBA" id="ARBA00023128"/>
    </source>
</evidence>
<proteinExistence type="inferred from homology"/>
<dbReference type="Proteomes" id="UP000678499">
    <property type="component" value="Unassembled WGS sequence"/>
</dbReference>
<keyword evidence="4" id="KW-0175">Coiled coil</keyword>
<evidence type="ECO:0000256" key="1">
    <source>
        <dbReference type="ARBA" id="ARBA00004173"/>
    </source>
</evidence>
<accession>A0A7R9BFW6</accession>
<comment type="subcellular location">
    <subcellularLocation>
        <location evidence="1">Mitochondrion</location>
    </subcellularLocation>
</comment>
<dbReference type="SUPFAM" id="SSF49777">
    <property type="entry name" value="PEBP-like"/>
    <property type="match status" value="1"/>
</dbReference>
<evidence type="ECO:0000256" key="9">
    <source>
        <dbReference type="ARBA" id="ARBA00041206"/>
    </source>
</evidence>
<keyword evidence="2" id="KW-0809">Transit peptide</keyword>
<reference evidence="10" key="1">
    <citation type="submission" date="2020-11" db="EMBL/GenBank/DDBJ databases">
        <authorList>
            <person name="Tran Van P."/>
        </authorList>
    </citation>
    <scope>NUCLEOTIDE SEQUENCE</scope>
</reference>
<dbReference type="Pfam" id="PF01161">
    <property type="entry name" value="PBP"/>
    <property type="match status" value="1"/>
</dbReference>
<evidence type="ECO:0000313" key="10">
    <source>
        <dbReference type="EMBL" id="CAD7273212.1"/>
    </source>
</evidence>
<keyword evidence="5" id="KW-0496">Mitochondrion</keyword>
<dbReference type="EMBL" id="CAJPEX010000107">
    <property type="protein sequence ID" value="CAG0913364.1"/>
    <property type="molecule type" value="Genomic_DNA"/>
</dbReference>
<dbReference type="OrthoDB" id="2153661at2759"/>
<organism evidence="10">
    <name type="scientific">Notodromas monacha</name>
    <dbReference type="NCBI Taxonomy" id="399045"/>
    <lineage>
        <taxon>Eukaryota</taxon>
        <taxon>Metazoa</taxon>
        <taxon>Ecdysozoa</taxon>
        <taxon>Arthropoda</taxon>
        <taxon>Crustacea</taxon>
        <taxon>Oligostraca</taxon>
        <taxon>Ostracoda</taxon>
        <taxon>Podocopa</taxon>
        <taxon>Podocopida</taxon>
        <taxon>Cypridocopina</taxon>
        <taxon>Cypridoidea</taxon>
        <taxon>Cyprididae</taxon>
        <taxon>Notodromas</taxon>
    </lineage>
</organism>
<dbReference type="GO" id="GO:0005762">
    <property type="term" value="C:mitochondrial large ribosomal subunit"/>
    <property type="evidence" value="ECO:0007669"/>
    <property type="project" value="TreeGrafter"/>
</dbReference>
<dbReference type="CDD" id="cd00866">
    <property type="entry name" value="PEBP_euk"/>
    <property type="match status" value="1"/>
</dbReference>
<dbReference type="InterPro" id="IPR035810">
    <property type="entry name" value="PEBP_euk"/>
</dbReference>
<dbReference type="InterPro" id="IPR036610">
    <property type="entry name" value="PEBP-like_sf"/>
</dbReference>
<evidence type="ECO:0000256" key="6">
    <source>
        <dbReference type="ARBA" id="ARBA00023274"/>
    </source>
</evidence>
<protein>
    <recommendedName>
        <fullName evidence="8">Large ribosomal subunit protein mL38</fullName>
    </recommendedName>
    <alternativeName>
        <fullName evidence="9">39S ribosomal protein L38, mitochondrial</fullName>
    </alternativeName>
</protein>